<protein>
    <submittedName>
        <fullName evidence="3">Short-chain dehydrogenase</fullName>
    </submittedName>
</protein>
<proteinExistence type="inferred from homology"/>
<accession>A0A2S8B6Z1</accession>
<dbReference type="SUPFAM" id="SSF51735">
    <property type="entry name" value="NAD(P)-binding Rossmann-fold domains"/>
    <property type="match status" value="1"/>
</dbReference>
<evidence type="ECO:0000313" key="4">
    <source>
        <dbReference type="Proteomes" id="UP000238954"/>
    </source>
</evidence>
<dbReference type="EMBL" id="PHFW01000002">
    <property type="protein sequence ID" value="PQM28171.1"/>
    <property type="molecule type" value="Genomic_DNA"/>
</dbReference>
<evidence type="ECO:0000256" key="2">
    <source>
        <dbReference type="ARBA" id="ARBA00023002"/>
    </source>
</evidence>
<evidence type="ECO:0000256" key="1">
    <source>
        <dbReference type="ARBA" id="ARBA00006484"/>
    </source>
</evidence>
<dbReference type="OrthoDB" id="9786360at2"/>
<dbReference type="Proteomes" id="UP000238954">
    <property type="component" value="Chromosome"/>
</dbReference>
<dbReference type="PANTHER" id="PTHR43639:SF1">
    <property type="entry name" value="SHORT-CHAIN DEHYDROGENASE_REDUCTASE FAMILY PROTEIN"/>
    <property type="match status" value="1"/>
</dbReference>
<dbReference type="PRINTS" id="PR00081">
    <property type="entry name" value="GDHRDH"/>
</dbReference>
<dbReference type="Gene3D" id="3.40.50.720">
    <property type="entry name" value="NAD(P)-binding Rossmann-like Domain"/>
    <property type="match status" value="1"/>
</dbReference>
<dbReference type="InterPro" id="IPR036291">
    <property type="entry name" value="NAD(P)-bd_dom_sf"/>
</dbReference>
<dbReference type="GO" id="GO:0016491">
    <property type="term" value="F:oxidoreductase activity"/>
    <property type="evidence" value="ECO:0007669"/>
    <property type="project" value="UniProtKB-KW"/>
</dbReference>
<keyword evidence="4" id="KW-1185">Reference proteome</keyword>
<organism evidence="3 4">
    <name type="scientific">Sphingopyxis lindanitolerans</name>
    <dbReference type="NCBI Taxonomy" id="2054227"/>
    <lineage>
        <taxon>Bacteria</taxon>
        <taxon>Pseudomonadati</taxon>
        <taxon>Pseudomonadota</taxon>
        <taxon>Alphaproteobacteria</taxon>
        <taxon>Sphingomonadales</taxon>
        <taxon>Sphingomonadaceae</taxon>
        <taxon>Sphingopyxis</taxon>
    </lineage>
</organism>
<comment type="caution">
    <text evidence="3">The sequence shown here is derived from an EMBL/GenBank/DDBJ whole genome shotgun (WGS) entry which is preliminary data.</text>
</comment>
<dbReference type="InterPro" id="IPR002347">
    <property type="entry name" value="SDR_fam"/>
</dbReference>
<comment type="similarity">
    <text evidence="1">Belongs to the short-chain dehydrogenases/reductases (SDR) family.</text>
</comment>
<name>A0A2S8B6Z1_9SPHN</name>
<reference evidence="4" key="1">
    <citation type="submission" date="2017-11" db="EMBL/GenBank/DDBJ databases">
        <title>The complete genome sequence of Sphingopyxis pomeranensis sp. nov. strain WS5A3p.</title>
        <authorList>
            <person name="Kaminski M.A."/>
        </authorList>
    </citation>
    <scope>NUCLEOTIDE SEQUENCE [LARGE SCALE GENOMIC DNA]</scope>
    <source>
        <strain evidence="4">WS5A3p</strain>
    </source>
</reference>
<sequence>MTKVPRSVPLALVTGGLHRVGAAIAARLVREGYALALHRRSAAETDAILADALAETGAVSRHFQADLADPAEVDALIPEVVATFGRAPDLLVNNAALFAEGEWPDLSASALAAMMQVNLSAPVMLATALVAASASAALAGAQNKRARPAIVNIVDQRVLHPVPDQVAYSLSKAALWQATATLAVAFGNRARVNAVAPGLTMATDDYSAAQVERLADRMPLGALPTPTQIADAVVYLARAEAVTGQTIFVDGGAHLAPMGRDFVALEKD</sequence>
<evidence type="ECO:0000313" key="3">
    <source>
        <dbReference type="EMBL" id="PQM28171.1"/>
    </source>
</evidence>
<dbReference type="RefSeq" id="WP_105998430.1">
    <property type="nucleotide sequence ID" value="NZ_CM009578.1"/>
</dbReference>
<dbReference type="Pfam" id="PF13561">
    <property type="entry name" value="adh_short_C2"/>
    <property type="match status" value="1"/>
</dbReference>
<dbReference type="AlphaFoldDB" id="A0A2S8B6Z1"/>
<keyword evidence="2" id="KW-0560">Oxidoreductase</keyword>
<dbReference type="PANTHER" id="PTHR43639">
    <property type="entry name" value="OXIDOREDUCTASE, SHORT-CHAIN DEHYDROGENASE/REDUCTASE FAMILY (AFU_ORTHOLOGUE AFUA_5G02870)"/>
    <property type="match status" value="1"/>
</dbReference>
<gene>
    <name evidence="3" type="ORF">CVO77_06590</name>
</gene>